<dbReference type="OrthoDB" id="10041188at2759"/>
<dbReference type="AlphaFoldDB" id="A0A7M5XIV9"/>
<dbReference type="Gene3D" id="6.10.140.2220">
    <property type="match status" value="1"/>
</dbReference>
<keyword evidence="2 4" id="KW-0863">Zinc-finger</keyword>
<evidence type="ECO:0000313" key="6">
    <source>
        <dbReference type="EnsemblMetazoa" id="CLYHEMP023620.1"/>
    </source>
</evidence>
<name>A0A7M5XIV9_9CNID</name>
<accession>A0A7M5XIV9</accession>
<sequence>MVPSLPESGKWITYRIGDHEFTCQVGDYEHHRTETIDSAGSHQYFDTCVTVKHMDGSEDTMTLEELSRYSWSYVEVPSQETLQAAATQGSNIQREIECAFCKSNTRKLRACNSCKKSYYCDQECQKNDWKTHKKDCFYDKIKRKPDPRYPLARISNDFRTRQRVMQSEFHNILLDGLYGRFETMHIQGSFFLPPSTSPDIGRWVRNPNPADLEPLERYQIQHDSPRTDNQESVIFKWRGLESRGHGNGEPIACSLIGIMECLLLDDQRYREGGLHYLAGGLESPGVFWAMIMNFNTFGTVAPFHANCNCSISKLPKKQKKLISKWDMIFKRAKEDEFDVQCMFSDTPVGCHNFGECPFKHEVECSVKVDKK</sequence>
<keyword evidence="7" id="KW-1185">Reference proteome</keyword>
<protein>
    <recommendedName>
        <fullName evidence="5">MYND-type domain-containing protein</fullName>
    </recommendedName>
</protein>
<dbReference type="InterPro" id="IPR002893">
    <property type="entry name" value="Znf_MYND"/>
</dbReference>
<evidence type="ECO:0000256" key="1">
    <source>
        <dbReference type="ARBA" id="ARBA00022723"/>
    </source>
</evidence>
<reference evidence="6" key="1">
    <citation type="submission" date="2021-01" db="UniProtKB">
        <authorList>
            <consortium name="EnsemblMetazoa"/>
        </authorList>
    </citation>
    <scope>IDENTIFICATION</scope>
</reference>
<evidence type="ECO:0000256" key="3">
    <source>
        <dbReference type="ARBA" id="ARBA00022833"/>
    </source>
</evidence>
<dbReference type="PROSITE" id="PS50865">
    <property type="entry name" value="ZF_MYND_2"/>
    <property type="match status" value="1"/>
</dbReference>
<dbReference type="SUPFAM" id="SSF144232">
    <property type="entry name" value="HIT/MYND zinc finger-like"/>
    <property type="match status" value="1"/>
</dbReference>
<dbReference type="PROSITE" id="PS01360">
    <property type="entry name" value="ZF_MYND_1"/>
    <property type="match status" value="1"/>
</dbReference>
<evidence type="ECO:0000256" key="4">
    <source>
        <dbReference type="PROSITE-ProRule" id="PRU00134"/>
    </source>
</evidence>
<evidence type="ECO:0000313" key="7">
    <source>
        <dbReference type="Proteomes" id="UP000594262"/>
    </source>
</evidence>
<keyword evidence="3" id="KW-0862">Zinc</keyword>
<dbReference type="Pfam" id="PF01753">
    <property type="entry name" value="zf-MYND"/>
    <property type="match status" value="1"/>
</dbReference>
<feature type="domain" description="MYND-type" evidence="5">
    <location>
        <begin position="98"/>
        <end position="136"/>
    </location>
</feature>
<evidence type="ECO:0000259" key="5">
    <source>
        <dbReference type="PROSITE" id="PS50865"/>
    </source>
</evidence>
<keyword evidence="1" id="KW-0479">Metal-binding</keyword>
<dbReference type="EnsemblMetazoa" id="CLYHEMT023620.1">
    <property type="protein sequence ID" value="CLYHEMP023620.1"/>
    <property type="gene ID" value="CLYHEMG023620"/>
</dbReference>
<proteinExistence type="predicted"/>
<evidence type="ECO:0000256" key="2">
    <source>
        <dbReference type="ARBA" id="ARBA00022771"/>
    </source>
</evidence>
<dbReference type="Proteomes" id="UP000594262">
    <property type="component" value="Unplaced"/>
</dbReference>
<dbReference type="GO" id="GO:0008270">
    <property type="term" value="F:zinc ion binding"/>
    <property type="evidence" value="ECO:0007669"/>
    <property type="project" value="UniProtKB-KW"/>
</dbReference>
<organism evidence="6 7">
    <name type="scientific">Clytia hemisphaerica</name>
    <dbReference type="NCBI Taxonomy" id="252671"/>
    <lineage>
        <taxon>Eukaryota</taxon>
        <taxon>Metazoa</taxon>
        <taxon>Cnidaria</taxon>
        <taxon>Hydrozoa</taxon>
        <taxon>Hydroidolina</taxon>
        <taxon>Leptothecata</taxon>
        <taxon>Obeliida</taxon>
        <taxon>Clytiidae</taxon>
        <taxon>Clytia</taxon>
    </lineage>
</organism>